<dbReference type="PANTHER" id="PTHR38886:SF1">
    <property type="entry name" value="NACHT-NTPASE AND P-LOOP NTPASES N-TERMINAL DOMAIN-CONTAINING PROTEIN"/>
    <property type="match status" value="1"/>
</dbReference>
<reference evidence="2" key="1">
    <citation type="submission" date="2021-08" db="EMBL/GenBank/DDBJ databases">
        <title>Global Aspergillus fumigatus from environmental and clinical sources.</title>
        <authorList>
            <person name="Barber A."/>
            <person name="Sae-Ong T."/>
        </authorList>
    </citation>
    <scope>NUCLEOTIDE SEQUENCE</scope>
    <source>
        <strain evidence="2">NRZ-2016-071</strain>
    </source>
</reference>
<gene>
    <name evidence="2" type="ORF">KXV57_009136</name>
</gene>
<sequence>MAFQISIGDVLMLSKLAWDITQAFTSGRKSAPAEFQEVQNQLSSLTHALESLKSLSGESPGLDDGASASSITPILQNCRFTLEHLDALVKKYMIIENDGTGGPEKKRWRDEIRKNWKKVRWTREGGDLTRLQHNLGVHINSLNLTIAVLNSEINQGLGQRVENVHEMLGEIYAWFTSNLKGRTASFYEPSSRPQERPPELSFSLHRADSEPFHTVALCDNASFNVDWLQVPTQPVFKCNCQLRRTRYGDIHDEELIQYLLSPMTLIVRLNGRSQTWKMWLSSSRTSRLTCLIIRDINPSKLAIFDDVISDLGIAMTRQAFHRGTASLMVSPSINPYTGLSVVSVLNMLCDASQLYNTIENVKLTANGHSYSTGPIEAVQLVHYRNLTGDGAWVFNESADAILAARLDPIPIDSTEHEASEFTVTVASQTHISHGESGSVVRISEADCLSRTKSGQQNMVKTVDVEIELTDMNSANYLVQQLKRLQEGLLLFKIQQMLRNERIIFSINLGTLMVYDYHITDALLTLVVNLETKEYRMLIANASRSIHLSVELSAEALQKSSGLDRIYIPCDGPVWVAECNLDATLVYQQRSRSALICTDGHAQQLLILLLRSVARGDHGITYPIFEGRRYNELEG</sequence>
<feature type="domain" description="NACHT-NTPase and P-loop NTPases N-terminal" evidence="1">
    <location>
        <begin position="29"/>
        <end position="131"/>
    </location>
</feature>
<dbReference type="EMBL" id="JAIBSC010000087">
    <property type="protein sequence ID" value="KAH1899283.1"/>
    <property type="molecule type" value="Genomic_DNA"/>
</dbReference>
<evidence type="ECO:0000313" key="2">
    <source>
        <dbReference type="EMBL" id="KAH1899283.1"/>
    </source>
</evidence>
<dbReference type="PANTHER" id="PTHR38886">
    <property type="entry name" value="SESA DOMAIN-CONTAINING PROTEIN"/>
    <property type="match status" value="1"/>
</dbReference>
<comment type="caution">
    <text evidence="2">The sequence shown here is derived from an EMBL/GenBank/DDBJ whole genome shotgun (WGS) entry which is preliminary data.</text>
</comment>
<dbReference type="Pfam" id="PF17107">
    <property type="entry name" value="SesA"/>
    <property type="match status" value="1"/>
</dbReference>
<dbReference type="AlphaFoldDB" id="A0A9P8NCH0"/>
<protein>
    <recommendedName>
        <fullName evidence="1">NACHT-NTPase and P-loop NTPases N-terminal domain-containing protein</fullName>
    </recommendedName>
</protein>
<proteinExistence type="predicted"/>
<evidence type="ECO:0000259" key="1">
    <source>
        <dbReference type="Pfam" id="PF17107"/>
    </source>
</evidence>
<name>A0A9P8NCH0_ASPFM</name>
<organism evidence="2 3">
    <name type="scientific">Aspergillus fumigatus</name>
    <name type="common">Neosartorya fumigata</name>
    <dbReference type="NCBI Taxonomy" id="746128"/>
    <lineage>
        <taxon>Eukaryota</taxon>
        <taxon>Fungi</taxon>
        <taxon>Dikarya</taxon>
        <taxon>Ascomycota</taxon>
        <taxon>Pezizomycotina</taxon>
        <taxon>Eurotiomycetes</taxon>
        <taxon>Eurotiomycetidae</taxon>
        <taxon>Eurotiales</taxon>
        <taxon>Aspergillaceae</taxon>
        <taxon>Aspergillus</taxon>
        <taxon>Aspergillus subgen. Fumigati</taxon>
    </lineage>
</organism>
<dbReference type="Proteomes" id="UP000813423">
    <property type="component" value="Unassembled WGS sequence"/>
</dbReference>
<accession>A0A9P8NCH0</accession>
<dbReference type="InterPro" id="IPR031352">
    <property type="entry name" value="SesA"/>
</dbReference>
<evidence type="ECO:0000313" key="3">
    <source>
        <dbReference type="Proteomes" id="UP000813423"/>
    </source>
</evidence>